<proteinExistence type="predicted"/>
<feature type="compositionally biased region" description="Pro residues" evidence="1">
    <location>
        <begin position="99"/>
        <end position="114"/>
    </location>
</feature>
<feature type="region of interest" description="Disordered" evidence="1">
    <location>
        <begin position="339"/>
        <end position="394"/>
    </location>
</feature>
<keyword evidence="3" id="KW-1185">Reference proteome</keyword>
<evidence type="ECO:0000313" key="2">
    <source>
        <dbReference type="EMBL" id="KAF8483323.1"/>
    </source>
</evidence>
<feature type="compositionally biased region" description="Basic and acidic residues" evidence="1">
    <location>
        <begin position="117"/>
        <end position="131"/>
    </location>
</feature>
<gene>
    <name evidence="2" type="ORF">DFH94DRAFT_679879</name>
</gene>
<dbReference type="Proteomes" id="UP000759537">
    <property type="component" value="Unassembled WGS sequence"/>
</dbReference>
<evidence type="ECO:0000256" key="1">
    <source>
        <dbReference type="SAM" id="MobiDB-lite"/>
    </source>
</evidence>
<reference evidence="2" key="2">
    <citation type="journal article" date="2020" name="Nat. Commun.">
        <title>Large-scale genome sequencing of mycorrhizal fungi provides insights into the early evolution of symbiotic traits.</title>
        <authorList>
            <person name="Miyauchi S."/>
            <person name="Kiss E."/>
            <person name="Kuo A."/>
            <person name="Drula E."/>
            <person name="Kohler A."/>
            <person name="Sanchez-Garcia M."/>
            <person name="Morin E."/>
            <person name="Andreopoulos B."/>
            <person name="Barry K.W."/>
            <person name="Bonito G."/>
            <person name="Buee M."/>
            <person name="Carver A."/>
            <person name="Chen C."/>
            <person name="Cichocki N."/>
            <person name="Clum A."/>
            <person name="Culley D."/>
            <person name="Crous P.W."/>
            <person name="Fauchery L."/>
            <person name="Girlanda M."/>
            <person name="Hayes R.D."/>
            <person name="Keri Z."/>
            <person name="LaButti K."/>
            <person name="Lipzen A."/>
            <person name="Lombard V."/>
            <person name="Magnuson J."/>
            <person name="Maillard F."/>
            <person name="Murat C."/>
            <person name="Nolan M."/>
            <person name="Ohm R.A."/>
            <person name="Pangilinan J."/>
            <person name="Pereira M.F."/>
            <person name="Perotto S."/>
            <person name="Peter M."/>
            <person name="Pfister S."/>
            <person name="Riley R."/>
            <person name="Sitrit Y."/>
            <person name="Stielow J.B."/>
            <person name="Szollosi G."/>
            <person name="Zifcakova L."/>
            <person name="Stursova M."/>
            <person name="Spatafora J.W."/>
            <person name="Tedersoo L."/>
            <person name="Vaario L.M."/>
            <person name="Yamada A."/>
            <person name="Yan M."/>
            <person name="Wang P."/>
            <person name="Xu J."/>
            <person name="Bruns T."/>
            <person name="Baldrian P."/>
            <person name="Vilgalys R."/>
            <person name="Dunand C."/>
            <person name="Henrissat B."/>
            <person name="Grigoriev I.V."/>
            <person name="Hibbett D."/>
            <person name="Nagy L.G."/>
            <person name="Martin F.M."/>
        </authorList>
    </citation>
    <scope>NUCLEOTIDE SEQUENCE</scope>
    <source>
        <strain evidence="2">Prilba</strain>
    </source>
</reference>
<sequence>MTARCSFLSTPVAFSSVPSGIAPGPQISLLPTTIRVSDYESPRNPSPVEEHLISMDFLPHLRVTERPIGSPPASACPTGNYVANRLPFLEDRTANAVPPLSPPPTPPPVPPPSPSSQHDRIPRACHGVERRQRSRPTSRGGADYLHFSKLTRDERAALKTAPSRRVAFAEHAHQIASSSLWSSPDDAPPAAAPVLATATGKIKRRPPTPGRTTSFFDAACSSFGGDERDASPGSDADVEFEPAEMARRGSDQVGDKERLTIIVPGGKSEAYVAMAFERSCSLGADDDDDDGDGDCHAGAIHHDMSMNEKTGLKIRIPVPNPLFMLSLRLASSCRVSDEAREEEGYSGGAAADEEDRDRDQNPMLVCRVRSAPSRSPTPLFAPPPTPAPAKGRAERRVARRVALAPYCAMDRLHVARAVERPCLTY</sequence>
<name>A0A9P5N0E5_9AGAM</name>
<feature type="region of interest" description="Disordered" evidence="1">
    <location>
        <begin position="94"/>
        <end position="144"/>
    </location>
</feature>
<comment type="caution">
    <text evidence="2">The sequence shown here is derived from an EMBL/GenBank/DDBJ whole genome shotgun (WGS) entry which is preliminary data.</text>
</comment>
<dbReference type="AlphaFoldDB" id="A0A9P5N0E5"/>
<accession>A0A9P5N0E5</accession>
<organism evidence="2 3">
    <name type="scientific">Russula ochroleuca</name>
    <dbReference type="NCBI Taxonomy" id="152965"/>
    <lineage>
        <taxon>Eukaryota</taxon>
        <taxon>Fungi</taxon>
        <taxon>Dikarya</taxon>
        <taxon>Basidiomycota</taxon>
        <taxon>Agaricomycotina</taxon>
        <taxon>Agaricomycetes</taxon>
        <taxon>Russulales</taxon>
        <taxon>Russulaceae</taxon>
        <taxon>Russula</taxon>
    </lineage>
</organism>
<dbReference type="EMBL" id="WHVB01000004">
    <property type="protein sequence ID" value="KAF8483323.1"/>
    <property type="molecule type" value="Genomic_DNA"/>
</dbReference>
<protein>
    <submittedName>
        <fullName evidence="2">Uncharacterized protein</fullName>
    </submittedName>
</protein>
<evidence type="ECO:0000313" key="3">
    <source>
        <dbReference type="Proteomes" id="UP000759537"/>
    </source>
</evidence>
<dbReference type="OrthoDB" id="3251097at2759"/>
<reference evidence="2" key="1">
    <citation type="submission" date="2019-10" db="EMBL/GenBank/DDBJ databases">
        <authorList>
            <consortium name="DOE Joint Genome Institute"/>
            <person name="Kuo A."/>
            <person name="Miyauchi S."/>
            <person name="Kiss E."/>
            <person name="Drula E."/>
            <person name="Kohler A."/>
            <person name="Sanchez-Garcia M."/>
            <person name="Andreopoulos B."/>
            <person name="Barry K.W."/>
            <person name="Bonito G."/>
            <person name="Buee M."/>
            <person name="Carver A."/>
            <person name="Chen C."/>
            <person name="Cichocki N."/>
            <person name="Clum A."/>
            <person name="Culley D."/>
            <person name="Crous P.W."/>
            <person name="Fauchery L."/>
            <person name="Girlanda M."/>
            <person name="Hayes R."/>
            <person name="Keri Z."/>
            <person name="LaButti K."/>
            <person name="Lipzen A."/>
            <person name="Lombard V."/>
            <person name="Magnuson J."/>
            <person name="Maillard F."/>
            <person name="Morin E."/>
            <person name="Murat C."/>
            <person name="Nolan M."/>
            <person name="Ohm R."/>
            <person name="Pangilinan J."/>
            <person name="Pereira M."/>
            <person name="Perotto S."/>
            <person name="Peter M."/>
            <person name="Riley R."/>
            <person name="Sitrit Y."/>
            <person name="Stielow B."/>
            <person name="Szollosi G."/>
            <person name="Zifcakova L."/>
            <person name="Stursova M."/>
            <person name="Spatafora J.W."/>
            <person name="Tedersoo L."/>
            <person name="Vaario L.-M."/>
            <person name="Yamada A."/>
            <person name="Yan M."/>
            <person name="Wang P."/>
            <person name="Xu J."/>
            <person name="Bruns T."/>
            <person name="Baldrian P."/>
            <person name="Vilgalys R."/>
            <person name="Henrissat B."/>
            <person name="Grigoriev I.V."/>
            <person name="Hibbett D."/>
            <person name="Nagy L.G."/>
            <person name="Martin F.M."/>
        </authorList>
    </citation>
    <scope>NUCLEOTIDE SEQUENCE</scope>
    <source>
        <strain evidence="2">Prilba</strain>
    </source>
</reference>